<dbReference type="Proteomes" id="UP000005924">
    <property type="component" value="Chromosome"/>
</dbReference>
<proteinExistence type="predicted"/>
<dbReference type="AlphaFoldDB" id="A0A8T8M346"/>
<name>A0A8T8M346_PSESX</name>
<dbReference type="RefSeq" id="WP_042930451.1">
    <property type="nucleotide sequence ID" value="NZ_CP073636.1"/>
</dbReference>
<sequence length="275" mass="29921">MSEEENESNKGGGNNINASIDAVTGLVKAVPIYEDAVQPVAKQIGKSLEIVGKAVNAALMPIQGLVWGAETIQAFLKDTLSQKLKDVPPEDIVSPKPNIAGPAIESLRYTGHEDSLKDMYANLLAAAMNKNTADQAHPAFVEIIKQLTPDEAKLIAFFLSRRKFPIVTVRARKESIGTMDMAVNVSLFGEQAGLECPAHCPVYIDNLCRLGLVEIPEGLTYSSDETYDELLNSPAVLELKKNIEDMDHVSELKFEMVRTTSFGKQFGAACVVNRS</sequence>
<organism evidence="1 2">
    <name type="scientific">Pseudomonas syringae Cit 7</name>
    <dbReference type="NCBI Taxonomy" id="629264"/>
    <lineage>
        <taxon>Bacteria</taxon>
        <taxon>Pseudomonadati</taxon>
        <taxon>Pseudomonadota</taxon>
        <taxon>Gammaproteobacteria</taxon>
        <taxon>Pseudomonadales</taxon>
        <taxon>Pseudomonadaceae</taxon>
        <taxon>Pseudomonas</taxon>
        <taxon>Pseudomonas syringae</taxon>
    </lineage>
</organism>
<evidence type="ECO:0000313" key="1">
    <source>
        <dbReference type="EMBL" id="QUP67967.1"/>
    </source>
</evidence>
<gene>
    <name evidence="1" type="ORF">PSYCIT7_010185</name>
</gene>
<reference evidence="1" key="2">
    <citation type="submission" date="2021-04" db="EMBL/GenBank/DDBJ databases">
        <title>A complete genome sequence for Pseudomonas syringae Cit7.</title>
        <authorList>
            <person name="Baltrus D.A."/>
        </authorList>
    </citation>
    <scope>NUCLEOTIDE SEQUENCE</scope>
    <source>
        <strain evidence="1">Cit 7</strain>
    </source>
</reference>
<protein>
    <submittedName>
        <fullName evidence="1">DUF4393 domain-containing protein</fullName>
    </submittedName>
</protein>
<dbReference type="Pfam" id="PF14337">
    <property type="entry name" value="Abi_alpha"/>
    <property type="match status" value="1"/>
</dbReference>
<reference evidence="1" key="1">
    <citation type="journal article" date="2011" name="PLoS Pathog.">
        <title>Dynamic evolution of pathogenicity revealed by sequencing and comparative genomics of 19 Pseudomonas syringae isolates.</title>
        <authorList>
            <person name="Baltrus D.A."/>
            <person name="Nishimura M.T."/>
            <person name="Romanchuk A."/>
            <person name="Chang J.H."/>
            <person name="Mukhtar M.S."/>
            <person name="Cherkis K."/>
            <person name="Roach J."/>
            <person name="Grant S.R."/>
            <person name="Jones C.D."/>
            <person name="Dangl J.L."/>
        </authorList>
    </citation>
    <scope>NUCLEOTIDE SEQUENCE</scope>
    <source>
        <strain evidence="1">Cit 7</strain>
    </source>
</reference>
<accession>A0A8T8M346</accession>
<dbReference type="Gene3D" id="3.30.110.190">
    <property type="match status" value="1"/>
</dbReference>
<evidence type="ECO:0000313" key="2">
    <source>
        <dbReference type="Proteomes" id="UP000005924"/>
    </source>
</evidence>
<dbReference type="EMBL" id="CP073636">
    <property type="protein sequence ID" value="QUP67967.1"/>
    <property type="molecule type" value="Genomic_DNA"/>
</dbReference>
<dbReference type="InterPro" id="IPR025506">
    <property type="entry name" value="Abi_alpha"/>
</dbReference>